<keyword evidence="2 9" id="KW-0812">Transmembrane</keyword>
<dbReference type="SUPFAM" id="SSF49265">
    <property type="entry name" value="Fibronectin type III"/>
    <property type="match status" value="2"/>
</dbReference>
<evidence type="ECO:0000256" key="6">
    <source>
        <dbReference type="ARBA" id="ARBA00023170"/>
    </source>
</evidence>
<feature type="domain" description="Fibronectin type-III" evidence="11">
    <location>
        <begin position="178"/>
        <end position="270"/>
    </location>
</feature>
<feature type="region of interest" description="Disordered" evidence="8">
    <location>
        <begin position="828"/>
        <end position="851"/>
    </location>
</feature>
<keyword evidence="13" id="KW-1185">Reference proteome</keyword>
<comment type="subcellular location">
    <subcellularLocation>
        <location evidence="1">Membrane</location>
        <topology evidence="1">Single-pass type I membrane protein</topology>
    </subcellularLocation>
</comment>
<feature type="compositionally biased region" description="Basic and acidic residues" evidence="8">
    <location>
        <begin position="837"/>
        <end position="851"/>
    </location>
</feature>
<dbReference type="HOGENOM" id="CLU_008491_0_0_1"/>
<keyword evidence="4 9" id="KW-1133">Transmembrane helix</keyword>
<dbReference type="Pfam" id="PF18589">
    <property type="entry name" value="ObR_Ig"/>
    <property type="match status" value="1"/>
</dbReference>
<keyword evidence="6" id="KW-0675">Receptor</keyword>
<evidence type="ECO:0000313" key="12">
    <source>
        <dbReference type="Ensembl" id="ENSTNIP00000000294.1"/>
    </source>
</evidence>
<feature type="region of interest" description="Disordered" evidence="8">
    <location>
        <begin position="785"/>
        <end position="816"/>
    </location>
</feature>
<dbReference type="GO" id="GO:0046427">
    <property type="term" value="P:positive regulation of receptor signaling pathway via JAK-STAT"/>
    <property type="evidence" value="ECO:0007669"/>
    <property type="project" value="TreeGrafter"/>
</dbReference>
<feature type="signal peptide" evidence="10">
    <location>
        <begin position="1"/>
        <end position="26"/>
    </location>
</feature>
<dbReference type="InterPro" id="IPR036116">
    <property type="entry name" value="FN3_sf"/>
</dbReference>
<evidence type="ECO:0000259" key="11">
    <source>
        <dbReference type="PROSITE" id="PS50853"/>
    </source>
</evidence>
<dbReference type="GO" id="GO:0009897">
    <property type="term" value="C:external side of plasma membrane"/>
    <property type="evidence" value="ECO:0007669"/>
    <property type="project" value="TreeGrafter"/>
</dbReference>
<dbReference type="GO" id="GO:0030097">
    <property type="term" value="P:hemopoiesis"/>
    <property type="evidence" value="ECO:0007669"/>
    <property type="project" value="TreeGrafter"/>
</dbReference>
<reference evidence="12" key="3">
    <citation type="submission" date="2025-09" db="UniProtKB">
        <authorList>
            <consortium name="Ensembl"/>
        </authorList>
    </citation>
    <scope>IDENTIFICATION</scope>
</reference>
<dbReference type="CDD" id="cd00063">
    <property type="entry name" value="FN3"/>
    <property type="match status" value="2"/>
</dbReference>
<dbReference type="PANTHER" id="PTHR23037:SF44">
    <property type="entry name" value="LEPTIN RECEPTOR"/>
    <property type="match status" value="1"/>
</dbReference>
<evidence type="ECO:0000256" key="2">
    <source>
        <dbReference type="ARBA" id="ARBA00022692"/>
    </source>
</evidence>
<organism evidence="12 13">
    <name type="scientific">Tetraodon nigroviridis</name>
    <name type="common">Spotted green pufferfish</name>
    <name type="synonym">Chelonodon nigroviridis</name>
    <dbReference type="NCBI Taxonomy" id="99883"/>
    <lineage>
        <taxon>Eukaryota</taxon>
        <taxon>Metazoa</taxon>
        <taxon>Chordata</taxon>
        <taxon>Craniata</taxon>
        <taxon>Vertebrata</taxon>
        <taxon>Euteleostomi</taxon>
        <taxon>Actinopterygii</taxon>
        <taxon>Neopterygii</taxon>
        <taxon>Teleostei</taxon>
        <taxon>Neoteleostei</taxon>
        <taxon>Acanthomorphata</taxon>
        <taxon>Eupercaria</taxon>
        <taxon>Tetraodontiformes</taxon>
        <taxon>Tetradontoidea</taxon>
        <taxon>Tetraodontidae</taxon>
        <taxon>Tetraodon</taxon>
    </lineage>
</organism>
<feature type="compositionally biased region" description="Polar residues" evidence="8">
    <location>
        <begin position="794"/>
        <end position="809"/>
    </location>
</feature>
<evidence type="ECO:0000256" key="7">
    <source>
        <dbReference type="ARBA" id="ARBA00023180"/>
    </source>
</evidence>
<sequence>IIFLLIKKPLNCLVLAGILCLENSDGAGLRSGVVDLPWKDRLCCASRSAHSGVASLPDDPQCRFRSSMSKAHLRTCLDILCRIDEKRENLTCDLQAHAQPLTLPDAGHMTVSLQPRFQKRDAAVEDRPVTCEAEDSFMCSVALGAESSFDVMVTLSISEARAPSVLLRIPARPVKPAPPVNLSHVQTIEAQLILHWADPDFKTGIDYEVRYSPKSSHPAWQLKSVSGETRTSLDLKPSVNYTVQVRRSSQHHPPLWSSWSDSHHIFLDNVSYIPEKVVVRPGENVTVYCVFNDHSFNASAALWTLNFNQQLRPSQYRPVNQWVSQVTIRPSETGMYDLLQCTKEWTIPYSQVYVEGASINISCQTNGDIDAMDCKCNSTQLMNPTFRYRCADLSCDVMEEMERAGENVGHECPSHPECHSGKKCTIRPLRTNCYKLWLEVPSHLGPIRSKPVYLTPNDHVKPHPPTNVKATSRSSGALTVTWKPPNLPVGGLQCQFQYHSTSAFRAKPDWKVQAPVQEPRAEVAVSDTCPPFVVQVRCIHASGAGYWSEWSQAVESTPQNGSGTVDFTTKACLKTIRKLLFRTEVISVMTRVCVCGTSHCNTFTILRSTACPPQVGTRSYPHPVSPGSCLMRCFPPVTATRGDPAIYMLLMIISFLSIVLLVSLILSQNQMKKLVWKDVPNPNRCSWARGLDLDMANTFDHMFHPPEGSPAWPLLLPPENISKVVVVVEQAWPEGGERLPDRDDSPPPPDLDYLEAGGVEDPLAADAGSSAQSSVTYATVLLSDPKQQDGGGCSSSDEGNFSANNSDISGSFPGGLWELDAPRRSCSYNSVEELSETSEHGDREVGEEKDL</sequence>
<evidence type="ECO:0000256" key="9">
    <source>
        <dbReference type="SAM" id="Phobius"/>
    </source>
</evidence>
<keyword evidence="3 10" id="KW-0732">Signal</keyword>
<evidence type="ECO:0000256" key="8">
    <source>
        <dbReference type="SAM" id="MobiDB-lite"/>
    </source>
</evidence>
<evidence type="ECO:0000313" key="13">
    <source>
        <dbReference type="Proteomes" id="UP000007303"/>
    </source>
</evidence>
<dbReference type="AlphaFoldDB" id="H3BWD2"/>
<feature type="domain" description="Fibronectin type-III" evidence="11">
    <location>
        <begin position="464"/>
        <end position="560"/>
    </location>
</feature>
<protein>
    <submittedName>
        <fullName evidence="12">Leptin receptor</fullName>
    </submittedName>
</protein>
<reference evidence="12" key="2">
    <citation type="submission" date="2025-08" db="UniProtKB">
        <authorList>
            <consortium name="Ensembl"/>
        </authorList>
    </citation>
    <scope>IDENTIFICATION</scope>
</reference>
<dbReference type="InterPro" id="IPR013783">
    <property type="entry name" value="Ig-like_fold"/>
</dbReference>
<evidence type="ECO:0000256" key="1">
    <source>
        <dbReference type="ARBA" id="ARBA00004479"/>
    </source>
</evidence>
<evidence type="ECO:0000256" key="5">
    <source>
        <dbReference type="ARBA" id="ARBA00023136"/>
    </source>
</evidence>
<reference evidence="13" key="1">
    <citation type="journal article" date="2004" name="Nature">
        <title>Genome duplication in the teleost fish Tetraodon nigroviridis reveals the early vertebrate proto-karyotype.</title>
        <authorList>
            <person name="Jaillon O."/>
            <person name="Aury J.-M."/>
            <person name="Brunet F."/>
            <person name="Petit J.-L."/>
            <person name="Stange-Thomann N."/>
            <person name="Mauceli E."/>
            <person name="Bouneau L."/>
            <person name="Fischer C."/>
            <person name="Ozouf-Costaz C."/>
            <person name="Bernot A."/>
            <person name="Nicaud S."/>
            <person name="Jaffe D."/>
            <person name="Fisher S."/>
            <person name="Lutfalla G."/>
            <person name="Dossat C."/>
            <person name="Segurens B."/>
            <person name="Dasilva C."/>
            <person name="Salanoubat M."/>
            <person name="Levy M."/>
            <person name="Boudet N."/>
            <person name="Castellano S."/>
            <person name="Anthouard V."/>
            <person name="Jubin C."/>
            <person name="Castelli V."/>
            <person name="Katinka M."/>
            <person name="Vacherie B."/>
            <person name="Biemont C."/>
            <person name="Skalli Z."/>
            <person name="Cattolico L."/>
            <person name="Poulain J."/>
            <person name="De Berardinis V."/>
            <person name="Cruaud C."/>
            <person name="Duprat S."/>
            <person name="Brottier P."/>
            <person name="Coutanceau J.-P."/>
            <person name="Gouzy J."/>
            <person name="Parra G."/>
            <person name="Lardier G."/>
            <person name="Chapple C."/>
            <person name="McKernan K.J."/>
            <person name="McEwan P."/>
            <person name="Bosak S."/>
            <person name="Kellis M."/>
            <person name="Volff J.-N."/>
            <person name="Guigo R."/>
            <person name="Zody M.C."/>
            <person name="Mesirov J."/>
            <person name="Lindblad-Toh K."/>
            <person name="Birren B."/>
            <person name="Nusbaum C."/>
            <person name="Kahn D."/>
            <person name="Robinson-Rechavi M."/>
            <person name="Laudet V."/>
            <person name="Schachter V."/>
            <person name="Quetier F."/>
            <person name="Saurin W."/>
            <person name="Scarpelli C."/>
            <person name="Wincker P."/>
            <person name="Lander E.S."/>
            <person name="Weissenbach J."/>
            <person name="Roest Crollius H."/>
        </authorList>
    </citation>
    <scope>NUCLEOTIDE SEQUENCE [LARGE SCALE GENOMIC DNA]</scope>
</reference>
<dbReference type="OMA" id="FPPHCLF"/>
<dbReference type="InterPro" id="IPR003961">
    <property type="entry name" value="FN3_dom"/>
</dbReference>
<evidence type="ECO:0000256" key="4">
    <source>
        <dbReference type="ARBA" id="ARBA00022989"/>
    </source>
</evidence>
<keyword evidence="7" id="KW-0325">Glycoprotein</keyword>
<proteinExistence type="predicted"/>
<dbReference type="Proteomes" id="UP000007303">
    <property type="component" value="Unassembled WGS sequence"/>
</dbReference>
<dbReference type="GeneTree" id="ENSGT00730000111209"/>
<dbReference type="InterPro" id="IPR041182">
    <property type="entry name" value="LEP-R_IGD"/>
</dbReference>
<keyword evidence="5 9" id="KW-0472">Membrane</keyword>
<evidence type="ECO:0000256" key="3">
    <source>
        <dbReference type="ARBA" id="ARBA00022729"/>
    </source>
</evidence>
<dbReference type="GO" id="GO:0004896">
    <property type="term" value="F:cytokine receptor activity"/>
    <property type="evidence" value="ECO:0007669"/>
    <property type="project" value="TreeGrafter"/>
</dbReference>
<dbReference type="Gene3D" id="2.60.40.10">
    <property type="entry name" value="Immunoglobulins"/>
    <property type="match status" value="4"/>
</dbReference>
<dbReference type="PROSITE" id="PS50853">
    <property type="entry name" value="FN3"/>
    <property type="match status" value="2"/>
</dbReference>
<feature type="transmembrane region" description="Helical" evidence="9">
    <location>
        <begin position="645"/>
        <end position="667"/>
    </location>
</feature>
<feature type="chain" id="PRO_5003581111" evidence="10">
    <location>
        <begin position="27"/>
        <end position="851"/>
    </location>
</feature>
<dbReference type="SMART" id="SM00060">
    <property type="entry name" value="FN3"/>
    <property type="match status" value="2"/>
</dbReference>
<evidence type="ECO:0000256" key="10">
    <source>
        <dbReference type="SAM" id="SignalP"/>
    </source>
</evidence>
<name>H3BWD2_TETNG</name>
<dbReference type="Ensembl" id="ENSTNIT00000000685.1">
    <property type="protein sequence ID" value="ENSTNIP00000000294.1"/>
    <property type="gene ID" value="ENSTNIG00000001810.1"/>
</dbReference>
<dbReference type="PANTHER" id="PTHR23037">
    <property type="entry name" value="CYTOKINE RECEPTOR"/>
    <property type="match status" value="1"/>
</dbReference>
<feature type="compositionally biased region" description="Basic and acidic residues" evidence="8">
    <location>
        <begin position="735"/>
        <end position="745"/>
    </location>
</feature>
<feature type="region of interest" description="Disordered" evidence="8">
    <location>
        <begin position="735"/>
        <end position="756"/>
    </location>
</feature>
<accession>H3BWD2</accession>